<dbReference type="Proteomes" id="UP001652620">
    <property type="component" value="Unplaced"/>
</dbReference>
<proteinExistence type="predicted"/>
<keyword evidence="2" id="KW-1185">Reference proteome</keyword>
<sequence>MENEQTQMAAVNLVEELARREQQLEQMRQAYLELRNRTEENNSSRHTSTLIKTVNDLPIFTGTGEISINSFFSSIEYLLSTTNDAELQKEVTRTIYYRTIQGEAKSTIINIPQPDNWQLIKETLKLRYRPEVEPHHLYKKIGNLKIWIMWTVIALMTQHCNGTINVTEIKEQNGFIDLQIRDQAIPKDSDIVLHIIDIQQLENIVNAMTDNNSK</sequence>
<accession>A0ABM3K6T3</accession>
<protein>
    <submittedName>
        <fullName evidence="3">Uncharacterized protein LOC125779954</fullName>
    </submittedName>
</protein>
<organism evidence="2 3">
    <name type="scientific">Bactrocera dorsalis</name>
    <name type="common">Oriental fruit fly</name>
    <name type="synonym">Dacus dorsalis</name>
    <dbReference type="NCBI Taxonomy" id="27457"/>
    <lineage>
        <taxon>Eukaryota</taxon>
        <taxon>Metazoa</taxon>
        <taxon>Ecdysozoa</taxon>
        <taxon>Arthropoda</taxon>
        <taxon>Hexapoda</taxon>
        <taxon>Insecta</taxon>
        <taxon>Pterygota</taxon>
        <taxon>Neoptera</taxon>
        <taxon>Endopterygota</taxon>
        <taxon>Diptera</taxon>
        <taxon>Brachycera</taxon>
        <taxon>Muscomorpha</taxon>
        <taxon>Tephritoidea</taxon>
        <taxon>Tephritidae</taxon>
        <taxon>Bactrocera</taxon>
        <taxon>Bactrocera</taxon>
    </lineage>
</organism>
<feature type="coiled-coil region" evidence="1">
    <location>
        <begin position="10"/>
        <end position="41"/>
    </location>
</feature>
<dbReference type="GeneID" id="125779954"/>
<evidence type="ECO:0000256" key="1">
    <source>
        <dbReference type="SAM" id="Coils"/>
    </source>
</evidence>
<keyword evidence="1" id="KW-0175">Coiled coil</keyword>
<evidence type="ECO:0000313" key="2">
    <source>
        <dbReference type="Proteomes" id="UP001652620"/>
    </source>
</evidence>
<gene>
    <name evidence="3" type="primary">LOC125779954</name>
</gene>
<name>A0ABM3K6T3_BACDO</name>
<dbReference type="RefSeq" id="XP_049317186.1">
    <property type="nucleotide sequence ID" value="XM_049461229.1"/>
</dbReference>
<reference evidence="3" key="1">
    <citation type="submission" date="2025-08" db="UniProtKB">
        <authorList>
            <consortium name="RefSeq"/>
        </authorList>
    </citation>
    <scope>IDENTIFICATION</scope>
    <source>
        <tissue evidence="3">Adult</tissue>
    </source>
</reference>
<evidence type="ECO:0000313" key="3">
    <source>
        <dbReference type="RefSeq" id="XP_049317186.1"/>
    </source>
</evidence>